<reference evidence="1 2" key="1">
    <citation type="submission" date="2024-10" db="EMBL/GenBank/DDBJ databases">
        <title>The Natural Products Discovery Center: Release of the First 8490 Sequenced Strains for Exploring Actinobacteria Biosynthetic Diversity.</title>
        <authorList>
            <person name="Kalkreuter E."/>
            <person name="Kautsar S.A."/>
            <person name="Yang D."/>
            <person name="Bader C.D."/>
            <person name="Teijaro C.N."/>
            <person name="Fluegel L."/>
            <person name="Davis C.M."/>
            <person name="Simpson J.R."/>
            <person name="Lauterbach L."/>
            <person name="Steele A.D."/>
            <person name="Gui C."/>
            <person name="Meng S."/>
            <person name="Li G."/>
            <person name="Viehrig K."/>
            <person name="Ye F."/>
            <person name="Su P."/>
            <person name="Kiefer A.F."/>
            <person name="Nichols A."/>
            <person name="Cepeda A.J."/>
            <person name="Yan W."/>
            <person name="Fan B."/>
            <person name="Jiang Y."/>
            <person name="Adhikari A."/>
            <person name="Zheng C.-J."/>
            <person name="Schuster L."/>
            <person name="Cowan T.M."/>
            <person name="Smanski M.J."/>
            <person name="Chevrette M.G."/>
            <person name="De Carvalho L.P.S."/>
            <person name="Shen B."/>
        </authorList>
    </citation>
    <scope>NUCLEOTIDE SEQUENCE [LARGE SCALE GENOMIC DNA]</scope>
    <source>
        <strain evidence="1 2">NPDC002593</strain>
    </source>
</reference>
<name>A0ABW6RYT6_9NOCA</name>
<protein>
    <submittedName>
        <fullName evidence="1">Uncharacterized protein</fullName>
    </submittedName>
</protein>
<dbReference type="RefSeq" id="WP_040822822.1">
    <property type="nucleotide sequence ID" value="NZ_JBIAQY010000004.1"/>
</dbReference>
<proteinExistence type="predicted"/>
<comment type="caution">
    <text evidence="1">The sequence shown here is derived from an EMBL/GenBank/DDBJ whole genome shotgun (WGS) entry which is preliminary data.</text>
</comment>
<organism evidence="1 2">
    <name type="scientific">Nocardia jiangxiensis</name>
    <dbReference type="NCBI Taxonomy" id="282685"/>
    <lineage>
        <taxon>Bacteria</taxon>
        <taxon>Bacillati</taxon>
        <taxon>Actinomycetota</taxon>
        <taxon>Actinomycetes</taxon>
        <taxon>Mycobacteriales</taxon>
        <taxon>Nocardiaceae</taxon>
        <taxon>Nocardia</taxon>
    </lineage>
</organism>
<evidence type="ECO:0000313" key="1">
    <source>
        <dbReference type="EMBL" id="MFF3568649.1"/>
    </source>
</evidence>
<keyword evidence="2" id="KW-1185">Reference proteome</keyword>
<dbReference type="EMBL" id="JBIAQY010000004">
    <property type="protein sequence ID" value="MFF3568649.1"/>
    <property type="molecule type" value="Genomic_DNA"/>
</dbReference>
<sequence length="146" mass="15719">MSDCEIPGLTPRSAQALIDAGETLAHDVRTRILHSPRPVFLYYIEQTFTGLLRRLDEGGDPNPDTPAQQLCLHLMISRAQTNGRVVDPDLIRLHRALIADGGHEALLRAGRGPGGTAFDFVALGDALSATGISAFFAPFEPDDMVA</sequence>
<gene>
    <name evidence="1" type="ORF">ACFYXQ_12840</name>
</gene>
<accession>A0ABW6RYT6</accession>
<evidence type="ECO:0000313" key="2">
    <source>
        <dbReference type="Proteomes" id="UP001601992"/>
    </source>
</evidence>
<dbReference type="Proteomes" id="UP001601992">
    <property type="component" value="Unassembled WGS sequence"/>
</dbReference>